<feature type="domain" description="PG-1098 ferredoxin-like" evidence="2">
    <location>
        <begin position="280"/>
        <end position="323"/>
    </location>
</feature>
<dbReference type="InterPro" id="IPR041497">
    <property type="entry name" value="Thump-like"/>
</dbReference>
<dbReference type="Pfam" id="PF22013">
    <property type="entry name" value="PG_1098_Fer"/>
    <property type="match status" value="1"/>
</dbReference>
<evidence type="ECO:0000313" key="3">
    <source>
        <dbReference type="EMBL" id="SEG74419.1"/>
    </source>
</evidence>
<gene>
    <name evidence="3" type="ORF">SAMN05421877_11741</name>
</gene>
<proteinExistence type="predicted"/>
<dbReference type="InterPro" id="IPR029063">
    <property type="entry name" value="SAM-dependent_MTases_sf"/>
</dbReference>
<dbReference type="EMBL" id="FNUT01000017">
    <property type="protein sequence ID" value="SEG74419.1"/>
    <property type="molecule type" value="Genomic_DNA"/>
</dbReference>
<keyword evidence="4" id="KW-1185">Reference proteome</keyword>
<dbReference type="RefSeq" id="WP_103907899.1">
    <property type="nucleotide sequence ID" value="NZ_CP049246.1"/>
</dbReference>
<evidence type="ECO:0000313" key="4">
    <source>
        <dbReference type="Proteomes" id="UP000236731"/>
    </source>
</evidence>
<dbReference type="InterPro" id="IPR054168">
    <property type="entry name" value="PG_1098_Fer"/>
</dbReference>
<reference evidence="4" key="1">
    <citation type="submission" date="2016-10" db="EMBL/GenBank/DDBJ databases">
        <authorList>
            <person name="Varghese N."/>
            <person name="Submissions S."/>
        </authorList>
    </citation>
    <scope>NUCLEOTIDE SEQUENCE [LARGE SCALE GENOMIC DNA]</scope>
    <source>
        <strain evidence="4">DSM 22361</strain>
    </source>
</reference>
<dbReference type="Gene3D" id="1.10.10.1110">
    <property type="entry name" value="Methyltransferase PG1098, N-terminal domain"/>
    <property type="match status" value="1"/>
</dbReference>
<organism evidence="3 4">
    <name type="scientific">Sphingobacterium lactis</name>
    <dbReference type="NCBI Taxonomy" id="797291"/>
    <lineage>
        <taxon>Bacteria</taxon>
        <taxon>Pseudomonadati</taxon>
        <taxon>Bacteroidota</taxon>
        <taxon>Sphingobacteriia</taxon>
        <taxon>Sphingobacteriales</taxon>
        <taxon>Sphingobacteriaceae</taxon>
        <taxon>Sphingobacterium</taxon>
    </lineage>
</organism>
<sequence length="394" mass="45027">MNRHILAKDVQEFIKANRERSPAEIALKKSPFPNVSAAELASQIDGWQRSVRKLPTWAYSEGIYYPDKINLEQCSSEHTALIKQTLIAKGSRVIDLTGGFSVDTCYMAQEASEVIHCELNTKLSEIVAYNATVLRVPNISCFAGNGIDFLKESPDNSFDYIYVDPSRRINQGKVFLLEHCEPNIVDLQDLFFSKAPYIISKVSPLLDISTALHSLQHVRFVYVISLDNDCKELLFIQERDFIGETQIRAIRLFQDQLQSFEFTFDTERGTLSRFQKPQHYLYDPDVSITKAGAFKAVGKYFGLGKLHQHTHLYTGEQFIPEFPGRIFEVKQVLPYAVLKKNNPFEKANIATKNFPEKVEVIRKKYKIKDGGSTYLFFCTDIENQLIIIEAARVK</sequence>
<dbReference type="OrthoDB" id="1000417at2"/>
<dbReference type="Gene3D" id="3.40.50.150">
    <property type="entry name" value="Vaccinia Virus protein VP39"/>
    <property type="match status" value="1"/>
</dbReference>
<accession>A0A1H6CMZ0</accession>
<feature type="domain" description="THUMP-like" evidence="1">
    <location>
        <begin position="324"/>
        <end position="387"/>
    </location>
</feature>
<dbReference type="AlphaFoldDB" id="A0A1H6CMZ0"/>
<dbReference type="Pfam" id="PF18096">
    <property type="entry name" value="Thump_like"/>
    <property type="match status" value="1"/>
</dbReference>
<protein>
    <submittedName>
        <fullName evidence="3">Uncharacterized protein</fullName>
    </submittedName>
</protein>
<evidence type="ECO:0000259" key="2">
    <source>
        <dbReference type="Pfam" id="PF22013"/>
    </source>
</evidence>
<dbReference type="SUPFAM" id="SSF53335">
    <property type="entry name" value="S-adenosyl-L-methionine-dependent methyltransferases"/>
    <property type="match status" value="1"/>
</dbReference>
<dbReference type="CDD" id="cd02440">
    <property type="entry name" value="AdoMet_MTases"/>
    <property type="match status" value="1"/>
</dbReference>
<evidence type="ECO:0000259" key="1">
    <source>
        <dbReference type="Pfam" id="PF18096"/>
    </source>
</evidence>
<dbReference type="Proteomes" id="UP000236731">
    <property type="component" value="Unassembled WGS sequence"/>
</dbReference>
<name>A0A1H6CMZ0_9SPHI</name>